<reference evidence="1" key="1">
    <citation type="submission" date="2021-01" db="EMBL/GenBank/DDBJ databases">
        <title>Whole genome shotgun sequence of Virgisporangium aliadipatigenens NBRC 105644.</title>
        <authorList>
            <person name="Komaki H."/>
            <person name="Tamura T."/>
        </authorList>
    </citation>
    <scope>NUCLEOTIDE SEQUENCE</scope>
    <source>
        <strain evidence="1">NBRC 105644</strain>
    </source>
</reference>
<dbReference type="AlphaFoldDB" id="A0A8J4DP96"/>
<organism evidence="1 2">
    <name type="scientific">Virgisporangium aliadipatigenens</name>
    <dbReference type="NCBI Taxonomy" id="741659"/>
    <lineage>
        <taxon>Bacteria</taxon>
        <taxon>Bacillati</taxon>
        <taxon>Actinomycetota</taxon>
        <taxon>Actinomycetes</taxon>
        <taxon>Micromonosporales</taxon>
        <taxon>Micromonosporaceae</taxon>
        <taxon>Virgisporangium</taxon>
    </lineage>
</organism>
<dbReference type="Gene3D" id="1.25.10.10">
    <property type="entry name" value="Leucine-rich Repeat Variant"/>
    <property type="match status" value="1"/>
</dbReference>
<dbReference type="Proteomes" id="UP000619260">
    <property type="component" value="Unassembled WGS sequence"/>
</dbReference>
<dbReference type="InterPro" id="IPR016024">
    <property type="entry name" value="ARM-type_fold"/>
</dbReference>
<comment type="caution">
    <text evidence="1">The sequence shown here is derived from an EMBL/GenBank/DDBJ whole genome shotgun (WGS) entry which is preliminary data.</text>
</comment>
<protein>
    <recommendedName>
        <fullName evidence="3">HEAT repeat domain-containing protein</fullName>
    </recommendedName>
</protein>
<dbReference type="SUPFAM" id="SSF48371">
    <property type="entry name" value="ARM repeat"/>
    <property type="match status" value="1"/>
</dbReference>
<accession>A0A8J4DP96</accession>
<dbReference type="InterPro" id="IPR011989">
    <property type="entry name" value="ARM-like"/>
</dbReference>
<evidence type="ECO:0000313" key="1">
    <source>
        <dbReference type="EMBL" id="GIJ44666.1"/>
    </source>
</evidence>
<proteinExistence type="predicted"/>
<dbReference type="RefSeq" id="WP_203898218.1">
    <property type="nucleotide sequence ID" value="NZ_BOPF01000004.1"/>
</dbReference>
<sequence length="606" mass="63405">MDIEDLRTKQIPLLRNAISRAGGVLADDPQTLAPELLRLLSHRNARVVAAARLAITGRLTRLVRERPAAAATVAQVFLSSADTPPDVRREFAVTLAEGGDLTFLDEVAANEPPWRLAWLRGDADALRDEIAAIAPADRPGVVAALYGSARWYRIAPGRRDPQPTADAVLPLLNDADPAVRAVTAALLGVCAEAGADLSAHVAPLESLLPDDRRVPPPPGVGSWWQGATVTWLAARTLGLAAWHPACGPAAVAALGRSLPAKRKQSRQAAASGLGTAAAAPGQAATLGAVAATGRPELLSSALWAFSDARGPLDAAMNAVVAAGADPATAFPAVPVGYRSRMRVRSRRGLGNLLDALASEERNAALRAILGAVRAGDPMTAALPLVVGTLWCGDRPVSPEDPAEVLRAVDAADAAPLRRWLRTGGPAEGTASYALPFVDEPAPAAPKVPDLAAVLPKLRRKPAQSEPVLRDLVAPLYATGDPQVRCRVLTLLAELAVDMVDLRAAQPAVAVALFDPEPQVCVLAAQVIKERAWHGADVRLAFPALGLLAESPDARVRSAVWEAFLATDARHDTALGRLADVAARVAGDPDWALRRCAENVLRRGGIG</sequence>
<evidence type="ECO:0000313" key="2">
    <source>
        <dbReference type="Proteomes" id="UP000619260"/>
    </source>
</evidence>
<dbReference type="EMBL" id="BOPF01000004">
    <property type="protein sequence ID" value="GIJ44666.1"/>
    <property type="molecule type" value="Genomic_DNA"/>
</dbReference>
<gene>
    <name evidence="1" type="ORF">Val02_15520</name>
</gene>
<name>A0A8J4DP96_9ACTN</name>
<evidence type="ECO:0008006" key="3">
    <source>
        <dbReference type="Google" id="ProtNLM"/>
    </source>
</evidence>
<keyword evidence="2" id="KW-1185">Reference proteome</keyword>